<dbReference type="OrthoDB" id="270167at2759"/>
<reference evidence="6" key="2">
    <citation type="submission" date="2020-04" db="EMBL/GenBank/DDBJ databases">
        <authorList>
            <consortium name="NCBI Genome Project"/>
        </authorList>
    </citation>
    <scope>NUCLEOTIDE SEQUENCE</scope>
    <source>
        <strain evidence="6">CBS 781.70</strain>
    </source>
</reference>
<evidence type="ECO:0000256" key="1">
    <source>
        <dbReference type="ARBA" id="ARBA00022679"/>
    </source>
</evidence>
<dbReference type="EMBL" id="ML975153">
    <property type="protein sequence ID" value="KAF1814419.1"/>
    <property type="molecule type" value="Genomic_DNA"/>
</dbReference>
<name>A0A6G1G979_9PEZI</name>
<evidence type="ECO:0000259" key="3">
    <source>
        <dbReference type="PROSITE" id="PS50206"/>
    </source>
</evidence>
<feature type="domain" description="Rhodanese" evidence="3">
    <location>
        <begin position="15"/>
        <end position="136"/>
    </location>
</feature>
<keyword evidence="1 4" id="KW-0808">Transferase</keyword>
<dbReference type="GO" id="GO:0004792">
    <property type="term" value="F:thiosulfate-cyanide sulfurtransferase activity"/>
    <property type="evidence" value="ECO:0007669"/>
    <property type="project" value="TreeGrafter"/>
</dbReference>
<proteinExistence type="predicted"/>
<dbReference type="PANTHER" id="PTHR11364">
    <property type="entry name" value="THIOSULFATE SULFERTANSFERASE"/>
    <property type="match status" value="1"/>
</dbReference>
<feature type="domain" description="Rhodanese" evidence="3">
    <location>
        <begin position="173"/>
        <end position="287"/>
    </location>
</feature>
<dbReference type="InterPro" id="IPR001763">
    <property type="entry name" value="Rhodanese-like_dom"/>
</dbReference>
<evidence type="ECO:0000313" key="4">
    <source>
        <dbReference type="EMBL" id="KAF1814419.1"/>
    </source>
</evidence>
<keyword evidence="5" id="KW-1185">Reference proteome</keyword>
<evidence type="ECO:0000313" key="5">
    <source>
        <dbReference type="Proteomes" id="UP000504638"/>
    </source>
</evidence>
<dbReference type="CDD" id="cd01448">
    <property type="entry name" value="TST_Repeat_1"/>
    <property type="match status" value="1"/>
</dbReference>
<evidence type="ECO:0000256" key="2">
    <source>
        <dbReference type="ARBA" id="ARBA00022737"/>
    </source>
</evidence>
<reference evidence="4 6" key="1">
    <citation type="submission" date="2020-01" db="EMBL/GenBank/DDBJ databases">
        <authorList>
            <consortium name="DOE Joint Genome Institute"/>
            <person name="Haridas S."/>
            <person name="Albert R."/>
            <person name="Binder M."/>
            <person name="Bloem J."/>
            <person name="Labutti K."/>
            <person name="Salamov A."/>
            <person name="Andreopoulos B."/>
            <person name="Baker S.E."/>
            <person name="Barry K."/>
            <person name="Bills G."/>
            <person name="Bluhm B.H."/>
            <person name="Cannon C."/>
            <person name="Castanera R."/>
            <person name="Culley D.E."/>
            <person name="Daum C."/>
            <person name="Ezra D."/>
            <person name="Gonzalez J.B."/>
            <person name="Henrissat B."/>
            <person name="Kuo A."/>
            <person name="Liang C."/>
            <person name="Lipzen A."/>
            <person name="Lutzoni F."/>
            <person name="Magnuson J."/>
            <person name="Mondo S."/>
            <person name="Nolan M."/>
            <person name="Ohm R."/>
            <person name="Pangilinan J."/>
            <person name="Park H.-J."/>
            <person name="Ramirez L."/>
            <person name="Alfaro M."/>
            <person name="Sun H."/>
            <person name="Tritt A."/>
            <person name="Yoshinaga Y."/>
            <person name="Zwiers L.-H."/>
            <person name="Turgeon B.G."/>
            <person name="Goodwin S.B."/>
            <person name="Spatafora J.W."/>
            <person name="Crous P.W."/>
            <person name="Grigoriev I.V."/>
        </authorList>
    </citation>
    <scope>NUCLEOTIDE SEQUENCE</scope>
    <source>
        <strain evidence="4 6">CBS 781.70</strain>
    </source>
</reference>
<reference evidence="6" key="3">
    <citation type="submission" date="2025-04" db="UniProtKB">
        <authorList>
            <consortium name="RefSeq"/>
        </authorList>
    </citation>
    <scope>IDENTIFICATION</scope>
    <source>
        <strain evidence="6">CBS 781.70</strain>
    </source>
</reference>
<organism evidence="4">
    <name type="scientific">Eremomyces bilateralis CBS 781.70</name>
    <dbReference type="NCBI Taxonomy" id="1392243"/>
    <lineage>
        <taxon>Eukaryota</taxon>
        <taxon>Fungi</taxon>
        <taxon>Dikarya</taxon>
        <taxon>Ascomycota</taxon>
        <taxon>Pezizomycotina</taxon>
        <taxon>Dothideomycetes</taxon>
        <taxon>Dothideomycetes incertae sedis</taxon>
        <taxon>Eremomycetales</taxon>
        <taxon>Eremomycetaceae</taxon>
        <taxon>Eremomyces</taxon>
    </lineage>
</organism>
<sequence length="293" mass="31949">MPVPLIIPPTSSLIAEPDAIVLDASWLYEPDPPTRNAYEEFQSGPRFPNARFWDLDAVSEPHPDGYALMLPSPERFAAFAGKYGVTKDSHVIVYDGEGLFAAPRTAWTFKVYGHEKVSVINGGLPRAKKEGVKLETGPPKPVEETKYPVPTVDHNAVVQFDEVLRLTHRASPSADSTLLIDARPVSSYQDGHIPTSLLLDFPSSLLQDPANFTYLRSPGDLKEYIAEQLGQDKLDQILSREVTVVNTCGGGLSAAINWLSLMSLGVDSRLYDEAWGGYSARQGTPTVSGPSPL</sequence>
<keyword evidence="2" id="KW-0677">Repeat</keyword>
<dbReference type="InterPro" id="IPR036873">
    <property type="entry name" value="Rhodanese-like_dom_sf"/>
</dbReference>
<dbReference type="Proteomes" id="UP000504638">
    <property type="component" value="Unplaced"/>
</dbReference>
<dbReference type="GeneID" id="54421192"/>
<dbReference type="AlphaFoldDB" id="A0A6G1G979"/>
<dbReference type="RefSeq" id="XP_033536050.1">
    <property type="nucleotide sequence ID" value="XM_033680622.1"/>
</dbReference>
<accession>A0A6G1G979</accession>
<dbReference type="Pfam" id="PF00581">
    <property type="entry name" value="Rhodanese"/>
    <property type="match status" value="2"/>
</dbReference>
<gene>
    <name evidence="4 6" type="ORF">P152DRAFT_465278</name>
</gene>
<protein>
    <submittedName>
        <fullName evidence="4 6">Thiosulfate sulfurtransferase</fullName>
    </submittedName>
</protein>
<dbReference type="Gene3D" id="3.40.250.10">
    <property type="entry name" value="Rhodanese-like domain"/>
    <property type="match status" value="2"/>
</dbReference>
<dbReference type="InterPro" id="IPR045078">
    <property type="entry name" value="TST/MPST-like"/>
</dbReference>
<dbReference type="PANTHER" id="PTHR11364:SF27">
    <property type="entry name" value="SULFURTRANSFERASE"/>
    <property type="match status" value="1"/>
</dbReference>
<dbReference type="GO" id="GO:0005739">
    <property type="term" value="C:mitochondrion"/>
    <property type="evidence" value="ECO:0007669"/>
    <property type="project" value="TreeGrafter"/>
</dbReference>
<dbReference type="SUPFAM" id="SSF52821">
    <property type="entry name" value="Rhodanese/Cell cycle control phosphatase"/>
    <property type="match status" value="2"/>
</dbReference>
<evidence type="ECO:0000313" key="6">
    <source>
        <dbReference type="RefSeq" id="XP_033536050.1"/>
    </source>
</evidence>
<dbReference type="PROSITE" id="PS50206">
    <property type="entry name" value="RHODANESE_3"/>
    <property type="match status" value="2"/>
</dbReference>
<dbReference type="SMART" id="SM00450">
    <property type="entry name" value="RHOD"/>
    <property type="match status" value="2"/>
</dbReference>